<feature type="transmembrane region" description="Helical" evidence="8">
    <location>
        <begin position="67"/>
        <end position="90"/>
    </location>
</feature>
<comment type="similarity">
    <text evidence="2 8">Belongs to the Casparian strip membrane proteins (CASP) family.</text>
</comment>
<gene>
    <name evidence="10" type="ORF">Prudu_010989</name>
</gene>
<evidence type="ECO:0000313" key="10">
    <source>
        <dbReference type="EMBL" id="BBH00881.1"/>
    </source>
</evidence>
<dbReference type="EMBL" id="AP019300">
    <property type="protein sequence ID" value="BBH00881.1"/>
    <property type="molecule type" value="Genomic_DNA"/>
</dbReference>
<feature type="transmembrane region" description="Helical" evidence="8">
    <location>
        <begin position="149"/>
        <end position="172"/>
    </location>
</feature>
<comment type="subunit">
    <text evidence="3 8">Homodimer and heterodimers.</text>
</comment>
<keyword evidence="5 8" id="KW-0812">Transmembrane</keyword>
<evidence type="ECO:0000256" key="5">
    <source>
        <dbReference type="ARBA" id="ARBA00022692"/>
    </source>
</evidence>
<dbReference type="PANTHER" id="PTHR36488:SF8">
    <property type="entry name" value="CASP-LIKE PROTEIN 1U1"/>
    <property type="match status" value="1"/>
</dbReference>
<sequence>MDLKPETSDYFLPHLISMTKIRKIFTFLLRLLALASTLSATIVMVTSHDSTNVLNFTFKAKYSNSPAFMYFVIVEAIVSGYNLMILFLALKGSLWRMVIILDVVVALLLTSSMSAALAIAQVGKKGNTHAGWLPICGQVHKFCNHVTGALVAGIIAAALYFLLILYTLYTVLNPLFVFKNPIQSRFPSTPKSKETKIYSAPVQSILTVQSDNNLISSNGQDQP</sequence>
<keyword evidence="6 8" id="KW-1133">Transmembrane helix</keyword>
<dbReference type="GO" id="GO:0005886">
    <property type="term" value="C:plasma membrane"/>
    <property type="evidence" value="ECO:0007669"/>
    <property type="project" value="UniProtKB-SubCell"/>
</dbReference>
<name>A0A4Y1R9K5_PRUDU</name>
<comment type="subcellular location">
    <subcellularLocation>
        <location evidence="1 8">Cell membrane</location>
        <topology evidence="1 8">Multi-pass membrane protein</topology>
    </subcellularLocation>
</comment>
<keyword evidence="4 8" id="KW-1003">Cell membrane</keyword>
<dbReference type="InterPro" id="IPR006459">
    <property type="entry name" value="CASP/CASPL"/>
</dbReference>
<evidence type="ECO:0000256" key="6">
    <source>
        <dbReference type="ARBA" id="ARBA00022989"/>
    </source>
</evidence>
<reference evidence="10" key="1">
    <citation type="journal article" date="2019" name="Science">
        <title>Mutation of a bHLH transcription factor allowed almond domestication.</title>
        <authorList>
            <person name="Sanchez-Perez R."/>
            <person name="Pavan S."/>
            <person name="Mazzeo R."/>
            <person name="Moldovan C."/>
            <person name="Aiese Cigliano R."/>
            <person name="Del Cueto J."/>
            <person name="Ricciardi F."/>
            <person name="Lotti C."/>
            <person name="Ricciardi L."/>
            <person name="Dicenta F."/>
            <person name="Lopez-Marques R.L."/>
            <person name="Lindberg Moller B."/>
        </authorList>
    </citation>
    <scope>NUCLEOTIDE SEQUENCE</scope>
</reference>
<dbReference type="InterPro" id="IPR006702">
    <property type="entry name" value="CASP_dom"/>
</dbReference>
<dbReference type="InterPro" id="IPR044173">
    <property type="entry name" value="CASPL"/>
</dbReference>
<evidence type="ECO:0000256" key="1">
    <source>
        <dbReference type="ARBA" id="ARBA00004651"/>
    </source>
</evidence>
<accession>A0A4Y1R9K5</accession>
<evidence type="ECO:0000256" key="4">
    <source>
        <dbReference type="ARBA" id="ARBA00022475"/>
    </source>
</evidence>
<feature type="transmembrane region" description="Helical" evidence="8">
    <location>
        <begin position="97"/>
        <end position="120"/>
    </location>
</feature>
<dbReference type="Pfam" id="PF04535">
    <property type="entry name" value="CASP_dom"/>
    <property type="match status" value="1"/>
</dbReference>
<evidence type="ECO:0000256" key="8">
    <source>
        <dbReference type="RuleBase" id="RU361233"/>
    </source>
</evidence>
<dbReference type="PANTHER" id="PTHR36488">
    <property type="entry name" value="CASP-LIKE PROTEIN 1U1"/>
    <property type="match status" value="1"/>
</dbReference>
<evidence type="ECO:0000259" key="9">
    <source>
        <dbReference type="Pfam" id="PF04535"/>
    </source>
</evidence>
<protein>
    <recommendedName>
        <fullName evidence="8">CASP-like protein</fullName>
    </recommendedName>
</protein>
<keyword evidence="7 8" id="KW-0472">Membrane</keyword>
<evidence type="ECO:0000256" key="2">
    <source>
        <dbReference type="ARBA" id="ARBA00007651"/>
    </source>
</evidence>
<proteinExistence type="inferred from homology"/>
<organism evidence="10">
    <name type="scientific">Prunus dulcis</name>
    <name type="common">Almond</name>
    <name type="synonym">Amygdalus dulcis</name>
    <dbReference type="NCBI Taxonomy" id="3755"/>
    <lineage>
        <taxon>Eukaryota</taxon>
        <taxon>Viridiplantae</taxon>
        <taxon>Streptophyta</taxon>
        <taxon>Embryophyta</taxon>
        <taxon>Tracheophyta</taxon>
        <taxon>Spermatophyta</taxon>
        <taxon>Magnoliopsida</taxon>
        <taxon>eudicotyledons</taxon>
        <taxon>Gunneridae</taxon>
        <taxon>Pentapetalae</taxon>
        <taxon>rosids</taxon>
        <taxon>fabids</taxon>
        <taxon>Rosales</taxon>
        <taxon>Rosaceae</taxon>
        <taxon>Amygdaloideae</taxon>
        <taxon>Amygdaleae</taxon>
        <taxon>Prunus</taxon>
    </lineage>
</organism>
<feature type="domain" description="Casparian strip membrane protein" evidence="9">
    <location>
        <begin position="23"/>
        <end position="158"/>
    </location>
</feature>
<evidence type="ECO:0000256" key="3">
    <source>
        <dbReference type="ARBA" id="ARBA00011489"/>
    </source>
</evidence>
<evidence type="ECO:0000256" key="7">
    <source>
        <dbReference type="ARBA" id="ARBA00023136"/>
    </source>
</evidence>
<dbReference type="NCBIfam" id="TIGR01569">
    <property type="entry name" value="A_tha_TIGR01569"/>
    <property type="match status" value="1"/>
</dbReference>
<dbReference type="AlphaFoldDB" id="A0A4Y1R9K5"/>
<feature type="transmembrane region" description="Helical" evidence="8">
    <location>
        <begin position="27"/>
        <end position="47"/>
    </location>
</feature>